<dbReference type="GO" id="GO:0016853">
    <property type="term" value="F:isomerase activity"/>
    <property type="evidence" value="ECO:0007669"/>
    <property type="project" value="UniProtKB-KW"/>
</dbReference>
<dbReference type="RefSeq" id="WP_180161948.1">
    <property type="nucleotide sequence ID" value="NZ_CABFNB010000121.1"/>
</dbReference>
<dbReference type="InterPro" id="IPR014621">
    <property type="entry name" value="UCP036778_sugar_epimerase"/>
</dbReference>
<dbReference type="PANTHER" id="PTHR12110">
    <property type="entry name" value="HYDROXYPYRUVATE ISOMERASE"/>
    <property type="match status" value="1"/>
</dbReference>
<dbReference type="AlphaFoldDB" id="A0A508X1T3"/>
<dbReference type="PANTHER" id="PTHR12110:SF21">
    <property type="entry name" value="XYLOSE ISOMERASE-LIKE TIM BARREL DOMAIN-CONTAINING PROTEIN"/>
    <property type="match status" value="1"/>
</dbReference>
<dbReference type="InterPro" id="IPR050312">
    <property type="entry name" value="IolE/XylAMocC-like"/>
</dbReference>
<dbReference type="Pfam" id="PF01261">
    <property type="entry name" value="AP_endonuc_2"/>
    <property type="match status" value="1"/>
</dbReference>
<dbReference type="PIRSF" id="PIRSF036778">
    <property type="entry name" value="UCP036778"/>
    <property type="match status" value="1"/>
</dbReference>
<dbReference type="InterPro" id="IPR036237">
    <property type="entry name" value="Xyl_isomerase-like_sf"/>
</dbReference>
<sequence length="271" mass="29287">MTAALPFALNHMAAPALPLDAFFALAASLGISMVEIRNDIAGSAILDGTNSQQVKALAEKYGLTIISINALQRFNEWNETRADEAHEFITYARDCGAKALVLVPVNDGSGKEDRVRQANLRQALSALKPMLDTAAIIGLVEPLGFEVCSLRSKAEAAEAIREISGEGTFRLVHDTFHHHLSGEDRFLADMTGLVHVSGVADGNLAVADMRDPDRVLIGAGDRLDNEGQIRRLRAEGYAGPLSFEPFAPSVHELADPANALRESMNYLRVRS</sequence>
<name>A0A508X1T3_9HYPH</name>
<accession>A0A508X1T3</accession>
<dbReference type="Gene3D" id="3.20.20.150">
    <property type="entry name" value="Divalent-metal-dependent TIM barrel enzymes"/>
    <property type="match status" value="1"/>
</dbReference>
<dbReference type="InterPro" id="IPR013022">
    <property type="entry name" value="Xyl_isomerase-like_TIM-brl"/>
</dbReference>
<feature type="domain" description="Xylose isomerase-like TIM barrel" evidence="1">
    <location>
        <begin position="23"/>
        <end position="268"/>
    </location>
</feature>
<proteinExistence type="predicted"/>
<keyword evidence="2" id="KW-0413">Isomerase</keyword>
<protein>
    <submittedName>
        <fullName evidence="2">Xylose isomerase domain protein TIM barrel</fullName>
    </submittedName>
</protein>
<gene>
    <name evidence="2" type="ORF">EMEDMD4_530019</name>
</gene>
<dbReference type="Proteomes" id="UP000507954">
    <property type="component" value="Unassembled WGS sequence"/>
</dbReference>
<evidence type="ECO:0000313" key="2">
    <source>
        <dbReference type="EMBL" id="VTZ63812.1"/>
    </source>
</evidence>
<organism evidence="2">
    <name type="scientific">Sinorhizobium medicae</name>
    <dbReference type="NCBI Taxonomy" id="110321"/>
    <lineage>
        <taxon>Bacteria</taxon>
        <taxon>Pseudomonadati</taxon>
        <taxon>Pseudomonadota</taxon>
        <taxon>Alphaproteobacteria</taxon>
        <taxon>Hyphomicrobiales</taxon>
        <taxon>Rhizobiaceae</taxon>
        <taxon>Sinorhizobium/Ensifer group</taxon>
        <taxon>Sinorhizobium</taxon>
    </lineage>
</organism>
<reference evidence="2" key="1">
    <citation type="submission" date="2019-06" db="EMBL/GenBank/DDBJ databases">
        <authorList>
            <person name="Le Quere A."/>
            <person name="Colella S."/>
        </authorList>
    </citation>
    <scope>NUCLEOTIDE SEQUENCE</scope>
    <source>
        <strain evidence="2">EmedicaeMD41</strain>
    </source>
</reference>
<evidence type="ECO:0000259" key="1">
    <source>
        <dbReference type="Pfam" id="PF01261"/>
    </source>
</evidence>
<dbReference type="SUPFAM" id="SSF51658">
    <property type="entry name" value="Xylose isomerase-like"/>
    <property type="match status" value="1"/>
</dbReference>
<dbReference type="EMBL" id="CABFNB010000121">
    <property type="protein sequence ID" value="VTZ63812.1"/>
    <property type="molecule type" value="Genomic_DNA"/>
</dbReference>